<evidence type="ECO:0000259" key="1">
    <source>
        <dbReference type="SMART" id="SM00421"/>
    </source>
</evidence>
<dbReference type="InterPro" id="IPR000792">
    <property type="entry name" value="Tscrpt_reg_LuxR_C"/>
</dbReference>
<evidence type="ECO:0000313" key="2">
    <source>
        <dbReference type="EMBL" id="MFD1694914.1"/>
    </source>
</evidence>
<dbReference type="InterPro" id="IPR016032">
    <property type="entry name" value="Sig_transdc_resp-reg_C-effctor"/>
</dbReference>
<protein>
    <submittedName>
        <fullName evidence="2">Helix-turn-helix transcriptional regulator</fullName>
    </submittedName>
</protein>
<dbReference type="SMART" id="SM00421">
    <property type="entry name" value="HTH_LUXR"/>
    <property type="match status" value="1"/>
</dbReference>
<dbReference type="Gene3D" id="1.10.10.10">
    <property type="entry name" value="Winged helix-like DNA-binding domain superfamily/Winged helix DNA-binding domain"/>
    <property type="match status" value="1"/>
</dbReference>
<sequence length="377" mass="41449">MTTALEDHEQGLRDGFFEAALDADQWEGALARFSEHLNGGAVNLILLEKAGALPVDLHYERVDEHAYTRYISDYIETDPRVPRVLNAPVNTVLLERDVLTEGERRHSAIYNDLMARSGMRNQAISLLASDTLFAGFGIAPRDDSQPFATEDLARLTRLLPSLKQAVRLHTANQSLQMQRSSLGDLWGLSGKGIVLLGASRQLLYANSLADDLLRAGVLRRVHGQVSFGDRASEQRWQHAWQELRKRGGTSSDQFLTEPTPGGTTFGVRLFSSPGMLGRLAWAGAPAVVMLLTPLSDMTVISAAEIQRFCALFSITPAEARVVEAVCQGQQLSDLAQERQVAVDTLRKQLKSAMAKCGVSSQKDLISRLERFCFLTSG</sequence>
<dbReference type="SUPFAM" id="SSF46894">
    <property type="entry name" value="C-terminal effector domain of the bipartite response regulators"/>
    <property type="match status" value="1"/>
</dbReference>
<comment type="caution">
    <text evidence="2">The sequence shown here is derived from an EMBL/GenBank/DDBJ whole genome shotgun (WGS) entry which is preliminary data.</text>
</comment>
<accession>A0ABW4JS66</accession>
<organism evidence="2 3">
    <name type="scientific">Roseibium aestuarii</name>
    <dbReference type="NCBI Taxonomy" id="2600299"/>
    <lineage>
        <taxon>Bacteria</taxon>
        <taxon>Pseudomonadati</taxon>
        <taxon>Pseudomonadota</taxon>
        <taxon>Alphaproteobacteria</taxon>
        <taxon>Hyphomicrobiales</taxon>
        <taxon>Stappiaceae</taxon>
        <taxon>Roseibium</taxon>
    </lineage>
</organism>
<feature type="domain" description="HTH luxR-type" evidence="1">
    <location>
        <begin position="311"/>
        <end position="368"/>
    </location>
</feature>
<proteinExistence type="predicted"/>
<dbReference type="InterPro" id="IPR036388">
    <property type="entry name" value="WH-like_DNA-bd_sf"/>
</dbReference>
<dbReference type="EMBL" id="JBHUFA010000001">
    <property type="protein sequence ID" value="MFD1694914.1"/>
    <property type="molecule type" value="Genomic_DNA"/>
</dbReference>
<gene>
    <name evidence="2" type="ORF">ACFSC7_05245</name>
</gene>
<evidence type="ECO:0000313" key="3">
    <source>
        <dbReference type="Proteomes" id="UP001597327"/>
    </source>
</evidence>
<dbReference type="Proteomes" id="UP001597327">
    <property type="component" value="Unassembled WGS sequence"/>
</dbReference>
<name>A0ABW4JS66_9HYPH</name>
<dbReference type="RefSeq" id="WP_149891288.1">
    <property type="nucleotide sequence ID" value="NZ_JBHUFA010000001.1"/>
</dbReference>
<keyword evidence="3" id="KW-1185">Reference proteome</keyword>
<reference evidence="3" key="1">
    <citation type="journal article" date="2019" name="Int. J. Syst. Evol. Microbiol.">
        <title>The Global Catalogue of Microorganisms (GCM) 10K type strain sequencing project: providing services to taxonomists for standard genome sequencing and annotation.</title>
        <authorList>
            <consortium name="The Broad Institute Genomics Platform"/>
            <consortium name="The Broad Institute Genome Sequencing Center for Infectious Disease"/>
            <person name="Wu L."/>
            <person name="Ma J."/>
        </authorList>
    </citation>
    <scope>NUCLEOTIDE SEQUENCE [LARGE SCALE GENOMIC DNA]</scope>
    <source>
        <strain evidence="3">JCM 3369</strain>
    </source>
</reference>